<protein>
    <recommendedName>
        <fullName evidence="4">Flagellar hook-associated protein 1</fullName>
    </recommendedName>
</protein>
<dbReference type="GO" id="GO:0044780">
    <property type="term" value="P:bacterial-type flagellum assembly"/>
    <property type="evidence" value="ECO:0007669"/>
    <property type="project" value="InterPro"/>
</dbReference>
<dbReference type="InterPro" id="IPR001444">
    <property type="entry name" value="Flag_bb_rod_N"/>
</dbReference>
<evidence type="ECO:0000256" key="2">
    <source>
        <dbReference type="ARBA" id="ARBA00004613"/>
    </source>
</evidence>
<accession>A0A4R8WW45</accession>
<keyword evidence="6" id="KW-0975">Bacterial flagellum</keyword>
<comment type="subcellular location">
    <subcellularLocation>
        <location evidence="1">Bacterial flagellum</location>
    </subcellularLocation>
    <subcellularLocation>
        <location evidence="2">Secreted</location>
    </subcellularLocation>
</comment>
<evidence type="ECO:0000256" key="3">
    <source>
        <dbReference type="ARBA" id="ARBA00009677"/>
    </source>
</evidence>
<feature type="domain" description="Flagellar basal-body/hook protein C-terminal" evidence="8">
    <location>
        <begin position="446"/>
        <end position="484"/>
    </location>
</feature>
<dbReference type="PANTHER" id="PTHR30033">
    <property type="entry name" value="FLAGELLAR HOOK-ASSOCIATED PROTEIN 1"/>
    <property type="match status" value="1"/>
</dbReference>
<dbReference type="InterPro" id="IPR010930">
    <property type="entry name" value="Flg_bb/hook_C_dom"/>
</dbReference>
<reference evidence="10 11" key="1">
    <citation type="submission" date="2019-03" db="EMBL/GenBank/DDBJ databases">
        <title>Genomics of glacier-inhabiting Cryobacterium strains.</title>
        <authorList>
            <person name="Liu Q."/>
            <person name="Xin Y.-H."/>
        </authorList>
    </citation>
    <scope>NUCLEOTIDE SEQUENCE [LARGE SCALE GENOMIC DNA]</scope>
    <source>
        <strain evidence="10 11">MDT1-3</strain>
    </source>
</reference>
<dbReference type="GO" id="GO:0009424">
    <property type="term" value="C:bacterial-type flagellum hook"/>
    <property type="evidence" value="ECO:0007669"/>
    <property type="project" value="InterPro"/>
</dbReference>
<dbReference type="GO" id="GO:0005576">
    <property type="term" value="C:extracellular region"/>
    <property type="evidence" value="ECO:0007669"/>
    <property type="project" value="UniProtKB-SubCell"/>
</dbReference>
<keyword evidence="10" id="KW-0966">Cell projection</keyword>
<evidence type="ECO:0000256" key="1">
    <source>
        <dbReference type="ARBA" id="ARBA00004365"/>
    </source>
</evidence>
<evidence type="ECO:0000259" key="9">
    <source>
        <dbReference type="Pfam" id="PF22638"/>
    </source>
</evidence>
<feature type="domain" description="Flagellar hook-associated protein FlgK helical" evidence="9">
    <location>
        <begin position="100"/>
        <end position="346"/>
    </location>
</feature>
<keyword evidence="10" id="KW-0969">Cilium</keyword>
<evidence type="ECO:0000256" key="5">
    <source>
        <dbReference type="ARBA" id="ARBA00022525"/>
    </source>
</evidence>
<dbReference type="RefSeq" id="WP_134566697.1">
    <property type="nucleotide sequence ID" value="NZ_SOFP01000041.1"/>
</dbReference>
<organism evidence="10 11">
    <name type="scientific">Cryobacterium algoritolerans</name>
    <dbReference type="NCBI Taxonomy" id="1259184"/>
    <lineage>
        <taxon>Bacteria</taxon>
        <taxon>Bacillati</taxon>
        <taxon>Actinomycetota</taxon>
        <taxon>Actinomycetes</taxon>
        <taxon>Micrococcales</taxon>
        <taxon>Microbacteriaceae</taxon>
        <taxon>Cryobacterium</taxon>
    </lineage>
</organism>
<dbReference type="Proteomes" id="UP000298412">
    <property type="component" value="Unassembled WGS sequence"/>
</dbReference>
<keyword evidence="11" id="KW-1185">Reference proteome</keyword>
<evidence type="ECO:0000259" key="7">
    <source>
        <dbReference type="Pfam" id="PF00460"/>
    </source>
</evidence>
<evidence type="ECO:0000256" key="6">
    <source>
        <dbReference type="ARBA" id="ARBA00023143"/>
    </source>
</evidence>
<comment type="similarity">
    <text evidence="3">Belongs to the flagella basal body rod proteins family.</text>
</comment>
<keyword evidence="10" id="KW-0282">Flagellum</keyword>
<evidence type="ECO:0000259" key="8">
    <source>
        <dbReference type="Pfam" id="PF06429"/>
    </source>
</evidence>
<sequence length="491" mass="49209">MSTFGGLNTAYTGLIAARKGLEVVGQNIANANTQGYTRQRITTSSVDAISRVGPMSAGVQAGQGVTVDGVARLGSAQLDARVRSSAAVAGYSAVRSNALTAVEGSMNEPGKNGLSAQLDEFWAGWHDVANAPGENAPAGVLLGQAGVLSTQIGQGYQAVANQWSTTRNSVDGMVTEINSAATQVAALNVQIRDAQTAGGGANELLDKRNSLTTTLAALTGGTVVDRGDGTVDVLVGGNALVSGDSAQKLVAIGARTMIEAGSAPHVEWAAHPGTPVGVDGGELAGAISLLAPAVTSGAGTGTGGALAEAAESYNTFARNLADKVNAIHRTGSVSTNPTTAAGLDFFAYDPTRAAASLTVVPTTAAGIATGTPGSGAKDGSVADTLAQLGAGKAVASAGPPVSYVQSPSTDWSNFVTGFAVTTRTELQHASLADLTSTAAVGAQLSNASVDLDEENVNLLMFQHAYQGAARVMTAVDEMLDTLINRTGLVGR</sequence>
<dbReference type="InterPro" id="IPR002371">
    <property type="entry name" value="FlgK"/>
</dbReference>
<comment type="caution">
    <text evidence="10">The sequence shown here is derived from an EMBL/GenBank/DDBJ whole genome shotgun (WGS) entry which is preliminary data.</text>
</comment>
<dbReference type="AlphaFoldDB" id="A0A4R8WW45"/>
<dbReference type="GO" id="GO:0005198">
    <property type="term" value="F:structural molecule activity"/>
    <property type="evidence" value="ECO:0007669"/>
    <property type="project" value="InterPro"/>
</dbReference>
<dbReference type="PANTHER" id="PTHR30033:SF1">
    <property type="entry name" value="FLAGELLAR HOOK-ASSOCIATED PROTEIN 1"/>
    <property type="match status" value="1"/>
</dbReference>
<dbReference type="SUPFAM" id="SSF64518">
    <property type="entry name" value="Phase 1 flagellin"/>
    <property type="match status" value="1"/>
</dbReference>
<dbReference type="Pfam" id="PF22638">
    <property type="entry name" value="FlgK_D1"/>
    <property type="match status" value="1"/>
</dbReference>
<evidence type="ECO:0000256" key="4">
    <source>
        <dbReference type="ARBA" id="ARBA00016244"/>
    </source>
</evidence>
<evidence type="ECO:0000313" key="10">
    <source>
        <dbReference type="EMBL" id="TFC16279.1"/>
    </source>
</evidence>
<proteinExistence type="inferred from homology"/>
<name>A0A4R8WW45_9MICO</name>
<dbReference type="EMBL" id="SOFP01000041">
    <property type="protein sequence ID" value="TFC16279.1"/>
    <property type="molecule type" value="Genomic_DNA"/>
</dbReference>
<dbReference type="NCBIfam" id="TIGR02492">
    <property type="entry name" value="flgK_ends"/>
    <property type="match status" value="1"/>
</dbReference>
<feature type="domain" description="Flagellar basal body rod protein N-terminal" evidence="7">
    <location>
        <begin position="7"/>
        <end position="37"/>
    </location>
</feature>
<dbReference type="Pfam" id="PF06429">
    <property type="entry name" value="Flg_bbr_C"/>
    <property type="match status" value="1"/>
</dbReference>
<dbReference type="InterPro" id="IPR053927">
    <property type="entry name" value="FlgK_helical"/>
</dbReference>
<keyword evidence="5" id="KW-0964">Secreted</keyword>
<dbReference type="Pfam" id="PF00460">
    <property type="entry name" value="Flg_bb_rod"/>
    <property type="match status" value="1"/>
</dbReference>
<evidence type="ECO:0000313" key="11">
    <source>
        <dbReference type="Proteomes" id="UP000298412"/>
    </source>
</evidence>
<dbReference type="OrthoDB" id="9802553at2"/>
<gene>
    <name evidence="10" type="primary">flgK</name>
    <name evidence="10" type="ORF">E3O19_07610</name>
</gene>